<dbReference type="EMBL" id="JAXIOK010000013">
    <property type="protein sequence ID" value="KAK4756809.1"/>
    <property type="molecule type" value="Genomic_DNA"/>
</dbReference>
<reference evidence="10 11" key="1">
    <citation type="journal article" date="2023" name="Hortic Res">
        <title>Pangenome of water caltrop reveals structural variations and asymmetric subgenome divergence after allopolyploidization.</title>
        <authorList>
            <person name="Zhang X."/>
            <person name="Chen Y."/>
            <person name="Wang L."/>
            <person name="Yuan Y."/>
            <person name="Fang M."/>
            <person name="Shi L."/>
            <person name="Lu R."/>
            <person name="Comes H.P."/>
            <person name="Ma Y."/>
            <person name="Chen Y."/>
            <person name="Huang G."/>
            <person name="Zhou Y."/>
            <person name="Zheng Z."/>
            <person name="Qiu Y."/>
        </authorList>
    </citation>
    <scope>NUCLEOTIDE SEQUENCE [LARGE SCALE GENOMIC DNA]</scope>
    <source>
        <tissue evidence="10">Roots</tissue>
    </source>
</reference>
<keyword evidence="4" id="KW-0732">Signal</keyword>
<comment type="subcellular location">
    <subcellularLocation>
        <location evidence="1">Cell membrane</location>
        <topology evidence="1">Lipid-anchor</topology>
        <topology evidence="1">GPI-anchor</topology>
    </subcellularLocation>
</comment>
<evidence type="ECO:0000256" key="2">
    <source>
        <dbReference type="ARBA" id="ARBA00022475"/>
    </source>
</evidence>
<keyword evidence="5" id="KW-0472">Membrane</keyword>
<feature type="domain" description="X8" evidence="9">
    <location>
        <begin position="196"/>
        <end position="277"/>
    </location>
</feature>
<dbReference type="GO" id="GO:0005886">
    <property type="term" value="C:plasma membrane"/>
    <property type="evidence" value="ECO:0007669"/>
    <property type="project" value="UniProtKB-SubCell"/>
</dbReference>
<evidence type="ECO:0000313" key="10">
    <source>
        <dbReference type="EMBL" id="KAK4756809.1"/>
    </source>
</evidence>
<evidence type="ECO:0000256" key="8">
    <source>
        <dbReference type="ARBA" id="ARBA00023288"/>
    </source>
</evidence>
<keyword evidence="11" id="KW-1185">Reference proteome</keyword>
<proteinExistence type="predicted"/>
<evidence type="ECO:0000256" key="3">
    <source>
        <dbReference type="ARBA" id="ARBA00022622"/>
    </source>
</evidence>
<evidence type="ECO:0000313" key="11">
    <source>
        <dbReference type="Proteomes" id="UP001345219"/>
    </source>
</evidence>
<dbReference type="GO" id="GO:0098552">
    <property type="term" value="C:side of membrane"/>
    <property type="evidence" value="ECO:0007669"/>
    <property type="project" value="UniProtKB-KW"/>
</dbReference>
<protein>
    <recommendedName>
        <fullName evidence="9">X8 domain-containing protein</fullName>
    </recommendedName>
</protein>
<dbReference type="Pfam" id="PF07983">
    <property type="entry name" value="X8"/>
    <property type="match status" value="1"/>
</dbReference>
<dbReference type="Gene3D" id="1.20.58.1040">
    <property type="match status" value="1"/>
</dbReference>
<evidence type="ECO:0000256" key="6">
    <source>
        <dbReference type="ARBA" id="ARBA00023157"/>
    </source>
</evidence>
<evidence type="ECO:0000256" key="5">
    <source>
        <dbReference type="ARBA" id="ARBA00023136"/>
    </source>
</evidence>
<accession>A0AAN7K211</accession>
<name>A0AAN7K211_9MYRT</name>
<dbReference type="FunFam" id="1.20.58.1040:FF:000001">
    <property type="entry name" value="Glucan endo-1,3-beta-glucosidase 4"/>
    <property type="match status" value="1"/>
</dbReference>
<dbReference type="InterPro" id="IPR012946">
    <property type="entry name" value="X8"/>
</dbReference>
<keyword evidence="6" id="KW-1015">Disulfide bond</keyword>
<evidence type="ECO:0000259" key="9">
    <source>
        <dbReference type="SMART" id="SM00768"/>
    </source>
</evidence>
<keyword evidence="3" id="KW-0336">GPI-anchor</keyword>
<evidence type="ECO:0000256" key="4">
    <source>
        <dbReference type="ARBA" id="ARBA00022729"/>
    </source>
</evidence>
<dbReference type="Proteomes" id="UP001345219">
    <property type="component" value="Chromosome 6"/>
</dbReference>
<dbReference type="AlphaFoldDB" id="A0AAN7K211"/>
<sequence length="278" mass="29519">MEKQAMGESSLQYISQKEPSSMPLPRCILRTLFILLFVSAADFIDQCDAKGRHGAINGQRRLKNRVPLGDLPEAANAGPYGVGSPFNIPPFDWLPPVTLATGNSPAPFCVYPPSFPTPTLPPPPPTSYYLPPVFPSPPAVFGGGGSPVTVPTTSPPHYYYFPAPPSGGLREPPVFLPPVVFPEPKAPPTPSQSVALWCVAKPSVPDPIIQEAMNYACGSGADCSSIQPGGTCFQPDTLYAHASFAFNSYWQRTKVSGGTCSFGGTAILVLVDPSERAN</sequence>
<keyword evidence="2" id="KW-1003">Cell membrane</keyword>
<keyword evidence="8" id="KW-0449">Lipoprotein</keyword>
<organism evidence="10 11">
    <name type="scientific">Trapa incisa</name>
    <dbReference type="NCBI Taxonomy" id="236973"/>
    <lineage>
        <taxon>Eukaryota</taxon>
        <taxon>Viridiplantae</taxon>
        <taxon>Streptophyta</taxon>
        <taxon>Embryophyta</taxon>
        <taxon>Tracheophyta</taxon>
        <taxon>Spermatophyta</taxon>
        <taxon>Magnoliopsida</taxon>
        <taxon>eudicotyledons</taxon>
        <taxon>Gunneridae</taxon>
        <taxon>Pentapetalae</taxon>
        <taxon>rosids</taxon>
        <taxon>malvids</taxon>
        <taxon>Myrtales</taxon>
        <taxon>Lythraceae</taxon>
        <taxon>Trapa</taxon>
    </lineage>
</organism>
<dbReference type="InterPro" id="IPR044788">
    <property type="entry name" value="X8_dom_prot"/>
</dbReference>
<dbReference type="SMART" id="SM00768">
    <property type="entry name" value="X8"/>
    <property type="match status" value="1"/>
</dbReference>
<comment type="caution">
    <text evidence="10">The sequence shown here is derived from an EMBL/GenBank/DDBJ whole genome shotgun (WGS) entry which is preliminary data.</text>
</comment>
<gene>
    <name evidence="10" type="ORF">SAY87_006936</name>
</gene>
<keyword evidence="7" id="KW-0325">Glycoprotein</keyword>
<evidence type="ECO:0000256" key="1">
    <source>
        <dbReference type="ARBA" id="ARBA00004609"/>
    </source>
</evidence>
<dbReference type="PANTHER" id="PTHR31044:SF28">
    <property type="entry name" value="CARBOHYDRATE-BINDING X8 DOMAIN SUPERFAMILY PROTEIN"/>
    <property type="match status" value="1"/>
</dbReference>
<evidence type="ECO:0000256" key="7">
    <source>
        <dbReference type="ARBA" id="ARBA00023180"/>
    </source>
</evidence>
<dbReference type="PANTHER" id="PTHR31044">
    <property type="entry name" value="BETA-1,3 GLUCANASE"/>
    <property type="match status" value="1"/>
</dbReference>
<dbReference type="GO" id="GO:0009506">
    <property type="term" value="C:plasmodesma"/>
    <property type="evidence" value="ECO:0007669"/>
    <property type="project" value="UniProtKB-ARBA"/>
</dbReference>